<accession>A0ABQ1K1R6</accession>
<gene>
    <name evidence="6" type="ORF">GCM10011572_02280</name>
</gene>
<reference evidence="7" key="1">
    <citation type="journal article" date="2019" name="Int. J. Syst. Evol. Microbiol.">
        <title>The Global Catalogue of Microorganisms (GCM) 10K type strain sequencing project: providing services to taxonomists for standard genome sequencing and annotation.</title>
        <authorList>
            <consortium name="The Broad Institute Genomics Platform"/>
            <consortium name="The Broad Institute Genome Sequencing Center for Infectious Disease"/>
            <person name="Wu L."/>
            <person name="Ma J."/>
        </authorList>
    </citation>
    <scope>NUCLEOTIDE SEQUENCE [LARGE SCALE GENOMIC DNA]</scope>
    <source>
        <strain evidence="7">CGMCC 1.15931</strain>
    </source>
</reference>
<dbReference type="EMBL" id="BMKG01000001">
    <property type="protein sequence ID" value="GGB83906.1"/>
    <property type="molecule type" value="Genomic_DNA"/>
</dbReference>
<feature type="domain" description="GGDEF" evidence="5">
    <location>
        <begin position="415"/>
        <end position="548"/>
    </location>
</feature>
<keyword evidence="4" id="KW-0732">Signal</keyword>
<dbReference type="Gene3D" id="3.40.50.2300">
    <property type="match status" value="1"/>
</dbReference>
<dbReference type="InterPro" id="IPR000160">
    <property type="entry name" value="GGDEF_dom"/>
</dbReference>
<evidence type="ECO:0000256" key="2">
    <source>
        <dbReference type="ARBA" id="ARBA00034247"/>
    </source>
</evidence>
<keyword evidence="7" id="KW-1185">Reference proteome</keyword>
<dbReference type="InterPro" id="IPR029787">
    <property type="entry name" value="Nucleotide_cyclase"/>
</dbReference>
<dbReference type="Pfam" id="PF00990">
    <property type="entry name" value="GGDEF"/>
    <property type="match status" value="1"/>
</dbReference>
<dbReference type="Proteomes" id="UP000622638">
    <property type="component" value="Unassembled WGS sequence"/>
</dbReference>
<dbReference type="SUPFAM" id="SSF55073">
    <property type="entry name" value="Nucleotide cyclase"/>
    <property type="match status" value="1"/>
</dbReference>
<evidence type="ECO:0000313" key="6">
    <source>
        <dbReference type="EMBL" id="GGB83906.1"/>
    </source>
</evidence>
<feature type="signal peptide" evidence="4">
    <location>
        <begin position="1"/>
        <end position="17"/>
    </location>
</feature>
<dbReference type="CDD" id="cd01949">
    <property type="entry name" value="GGDEF"/>
    <property type="match status" value="1"/>
</dbReference>
<evidence type="ECO:0000259" key="5">
    <source>
        <dbReference type="PROSITE" id="PS50887"/>
    </source>
</evidence>
<keyword evidence="3" id="KW-1133">Transmembrane helix</keyword>
<dbReference type="InterPro" id="IPR050469">
    <property type="entry name" value="Diguanylate_Cyclase"/>
</dbReference>
<evidence type="ECO:0000313" key="7">
    <source>
        <dbReference type="Proteomes" id="UP000622638"/>
    </source>
</evidence>
<dbReference type="PANTHER" id="PTHR45138">
    <property type="entry name" value="REGULATORY COMPONENTS OF SENSORY TRANSDUCTION SYSTEM"/>
    <property type="match status" value="1"/>
</dbReference>
<feature type="chain" id="PRO_5046698060" description="diguanylate cyclase" evidence="4">
    <location>
        <begin position="18"/>
        <end position="554"/>
    </location>
</feature>
<feature type="transmembrane region" description="Helical" evidence="3">
    <location>
        <begin position="321"/>
        <end position="346"/>
    </location>
</feature>
<keyword evidence="3" id="KW-0472">Membrane</keyword>
<evidence type="ECO:0000256" key="4">
    <source>
        <dbReference type="SAM" id="SignalP"/>
    </source>
</evidence>
<dbReference type="Gene3D" id="3.30.70.270">
    <property type="match status" value="1"/>
</dbReference>
<name>A0ABQ1K1R6_9BURK</name>
<protein>
    <recommendedName>
        <fullName evidence="1">diguanylate cyclase</fullName>
        <ecNumber evidence="1">2.7.7.65</ecNumber>
    </recommendedName>
</protein>
<comment type="caution">
    <text evidence="6">The sequence shown here is derived from an EMBL/GenBank/DDBJ whole genome shotgun (WGS) entry which is preliminary data.</text>
</comment>
<comment type="catalytic activity">
    <reaction evidence="2">
        <text>2 GTP = 3',3'-c-di-GMP + 2 diphosphate</text>
        <dbReference type="Rhea" id="RHEA:24898"/>
        <dbReference type="ChEBI" id="CHEBI:33019"/>
        <dbReference type="ChEBI" id="CHEBI:37565"/>
        <dbReference type="ChEBI" id="CHEBI:58805"/>
        <dbReference type="EC" id="2.7.7.65"/>
    </reaction>
</comment>
<proteinExistence type="predicted"/>
<dbReference type="RefSeq" id="WP_229427655.1">
    <property type="nucleotide sequence ID" value="NZ_BMKG01000001.1"/>
</dbReference>
<dbReference type="EC" id="2.7.7.65" evidence="1"/>
<keyword evidence="3" id="KW-0812">Transmembrane</keyword>
<sequence>MLLLAWLAAVAPASASGAPPGRQVLVLYSLGADSASIWQQLLHKGLEEELARNAWTTAPGIFEERFDGARLGEDAAAAAMAPYLRAKYADVKLDAIIAENQLANRFLAAHPDLFPGVPRHYVNHGRRDWQPDDGSSLEVLPDFVRSLGVITQMAPAVKRIVVIGDQTRRVQQWLVSLRAAASLYRHRIVFEYHDRATFAELERLVGSLDRTSAVFLLPTGLDSTGALITPPTLARRLAAASNAPIFTSLQSLVLPGIVGGYVVSGESIGRIIARIMLGQPVDTAKVQGYYFDYPTVRRFGLGAVPSGAILLNRPGNIWDLYGWQIIAGLTLIVVEGVLITALFVALRDRRRTLAVLNDERNSLEDRVLQRTLELLMANTKLEQLATTDPLTGIANRRKMTDTIGAELERAARFGHPLSVLMVDIDYFKRINDTFGHEVGDRAIVAMARLLTASLRTIDTAARFGGEEFVVLMPETDEDVATIAAERLREAASAIRLAGEDGVQVALTVTIGVASARPDDTPSALMVRADKALYRGKKDGRNRVVRDGCVAARAG</sequence>
<dbReference type="SMART" id="SM00267">
    <property type="entry name" value="GGDEF"/>
    <property type="match status" value="1"/>
</dbReference>
<dbReference type="PROSITE" id="PS50887">
    <property type="entry name" value="GGDEF"/>
    <property type="match status" value="1"/>
</dbReference>
<evidence type="ECO:0000256" key="1">
    <source>
        <dbReference type="ARBA" id="ARBA00012528"/>
    </source>
</evidence>
<evidence type="ECO:0000256" key="3">
    <source>
        <dbReference type="SAM" id="Phobius"/>
    </source>
</evidence>
<organism evidence="6 7">
    <name type="scientific">Pseudoduganella buxea</name>
    <dbReference type="NCBI Taxonomy" id="1949069"/>
    <lineage>
        <taxon>Bacteria</taxon>
        <taxon>Pseudomonadati</taxon>
        <taxon>Pseudomonadota</taxon>
        <taxon>Betaproteobacteria</taxon>
        <taxon>Burkholderiales</taxon>
        <taxon>Oxalobacteraceae</taxon>
        <taxon>Telluria group</taxon>
        <taxon>Pseudoduganella</taxon>
    </lineage>
</organism>
<dbReference type="NCBIfam" id="TIGR00254">
    <property type="entry name" value="GGDEF"/>
    <property type="match status" value="1"/>
</dbReference>
<dbReference type="InterPro" id="IPR043128">
    <property type="entry name" value="Rev_trsase/Diguanyl_cyclase"/>
</dbReference>
<dbReference type="PANTHER" id="PTHR45138:SF9">
    <property type="entry name" value="DIGUANYLATE CYCLASE DGCM-RELATED"/>
    <property type="match status" value="1"/>
</dbReference>